<evidence type="ECO:0000313" key="1">
    <source>
        <dbReference type="EMBL" id="KAI7995962.1"/>
    </source>
</evidence>
<accession>A0ACC0G6K3</accession>
<keyword evidence="2" id="KW-1185">Reference proteome</keyword>
<dbReference type="EMBL" id="CM045769">
    <property type="protein sequence ID" value="KAI7995962.1"/>
    <property type="molecule type" value="Genomic_DNA"/>
</dbReference>
<comment type="caution">
    <text evidence="1">The sequence shown here is derived from an EMBL/GenBank/DDBJ whole genome shotgun (WGS) entry which is preliminary data.</text>
</comment>
<sequence>MASKWVKVLDNGHRIVVDSKKRRAAQCAANIIGARHKVVSLQPKRHSLFNKLGKRKRLDGCKTKCGGVHLKKSVVKNYSDFLRSGLPQRLLFYQNGEWNDFPQEILELVREDFRMKNAAIEVQFNECHLMLDILYMLQVDLKTGLQKPIAWIDEAGSCFFPQLHSTDSGRHECNQSELQKDAEFASLEPNGAREINLHLQIEINGVSSCNLEECVEESNASTKRIKIGQKLVECHNELGVNDGCNKNSDAKIEEVVEQVQQIGGHLSPKFEGVCEIVNSEIVRNMFVEGLNPSLNANILEINQCTSNFMQTRWEIFQKQVEITQKCRGDPNVRYAWLASSKDALSSLMIYGLAHCGSKMKTTFGIGIHLTSMKGVLTSSSYCDVDENGVRHLVFCRVILGKMELVHPGSGQFHPSSENFDSGVDDLQNPIHYIVWNMNMNTHIYPEYVVSFKMSHSAEGALVGQESRFNIAGVAACQGLHRGQFQLNASSVVSEKNCHASQDVENKSQGKACSVGSSTLKIPKSPWMPFALLFGAISSKVAPKDMKLVDAHYELFRSKKISRDDFIKKLRLIVGDQLLRSTIASLQCKQPSNSMCPLKATKEEQEC</sequence>
<name>A0ACC0G6K3_9ERIC</name>
<evidence type="ECO:0000313" key="2">
    <source>
        <dbReference type="Proteomes" id="UP001060215"/>
    </source>
</evidence>
<organism evidence="1 2">
    <name type="scientific">Camellia lanceoleosa</name>
    <dbReference type="NCBI Taxonomy" id="1840588"/>
    <lineage>
        <taxon>Eukaryota</taxon>
        <taxon>Viridiplantae</taxon>
        <taxon>Streptophyta</taxon>
        <taxon>Embryophyta</taxon>
        <taxon>Tracheophyta</taxon>
        <taxon>Spermatophyta</taxon>
        <taxon>Magnoliopsida</taxon>
        <taxon>eudicotyledons</taxon>
        <taxon>Gunneridae</taxon>
        <taxon>Pentapetalae</taxon>
        <taxon>asterids</taxon>
        <taxon>Ericales</taxon>
        <taxon>Theaceae</taxon>
        <taxon>Camellia</taxon>
    </lineage>
</organism>
<proteinExistence type="predicted"/>
<gene>
    <name evidence="1" type="ORF">LOK49_LG11G02094</name>
</gene>
<dbReference type="Proteomes" id="UP001060215">
    <property type="component" value="Chromosome 12"/>
</dbReference>
<protein>
    <submittedName>
        <fullName evidence="1">Inactive poly [ADP-ribose] polymerase RCD1</fullName>
    </submittedName>
</protein>
<reference evidence="1 2" key="1">
    <citation type="journal article" date="2022" name="Plant J.">
        <title>Chromosome-level genome of Camellia lanceoleosa provides a valuable resource for understanding genome evolution and self-incompatibility.</title>
        <authorList>
            <person name="Gong W."/>
            <person name="Xiao S."/>
            <person name="Wang L."/>
            <person name="Liao Z."/>
            <person name="Chang Y."/>
            <person name="Mo W."/>
            <person name="Hu G."/>
            <person name="Li W."/>
            <person name="Zhao G."/>
            <person name="Zhu H."/>
            <person name="Hu X."/>
            <person name="Ji K."/>
            <person name="Xiang X."/>
            <person name="Song Q."/>
            <person name="Yuan D."/>
            <person name="Jin S."/>
            <person name="Zhang L."/>
        </authorList>
    </citation>
    <scope>NUCLEOTIDE SEQUENCE [LARGE SCALE GENOMIC DNA]</scope>
    <source>
        <strain evidence="1">SQ_2022a</strain>
    </source>
</reference>